<organism evidence="1 2">
    <name type="scientific">Pseudomonas fluorescens</name>
    <dbReference type="NCBI Taxonomy" id="294"/>
    <lineage>
        <taxon>Bacteria</taxon>
        <taxon>Pseudomonadati</taxon>
        <taxon>Pseudomonadota</taxon>
        <taxon>Gammaproteobacteria</taxon>
        <taxon>Pseudomonadales</taxon>
        <taxon>Pseudomonadaceae</taxon>
        <taxon>Pseudomonas</taxon>
    </lineage>
</organism>
<dbReference type="RefSeq" id="WP_056785442.1">
    <property type="nucleotide sequence ID" value="NZ_LCYC01000039.1"/>
</dbReference>
<dbReference type="Proteomes" id="UP000063434">
    <property type="component" value="Unassembled WGS sequence"/>
</dbReference>
<sequence length="61" mass="6535">MTEPIYDYDPADSLVDSEAVAVFLADAHDTGDAAFIAEAMAVVTRAKIRIEADGRAQESSF</sequence>
<dbReference type="EMBL" id="LCYC01000039">
    <property type="protein sequence ID" value="KWV76355.1"/>
    <property type="molecule type" value="Genomic_DNA"/>
</dbReference>
<evidence type="ECO:0000313" key="2">
    <source>
        <dbReference type="Proteomes" id="UP000063434"/>
    </source>
</evidence>
<accession>A0A109KVV5</accession>
<evidence type="ECO:0008006" key="3">
    <source>
        <dbReference type="Google" id="ProtNLM"/>
    </source>
</evidence>
<comment type="caution">
    <text evidence="1">The sequence shown here is derived from an EMBL/GenBank/DDBJ whole genome shotgun (WGS) entry which is preliminary data.</text>
</comment>
<name>A0A109KVV5_PSEFL</name>
<protein>
    <recommendedName>
        <fullName evidence="3">Addiction module antidote protein</fullName>
    </recommendedName>
</protein>
<gene>
    <name evidence="1" type="ORF">PFL603g_02695</name>
</gene>
<dbReference type="PATRIC" id="fig|294.195.peg.2878"/>
<reference evidence="1 2" key="1">
    <citation type="submission" date="2015-05" db="EMBL/GenBank/DDBJ databases">
        <title>A genomic and transcriptomic approach to investigate the blue pigment phenotype in Pseudomonas fluorescens.</title>
        <authorList>
            <person name="Andreani N.A."/>
            <person name="Cardazzo B."/>
        </authorList>
    </citation>
    <scope>NUCLEOTIDE SEQUENCE [LARGE SCALE GENOMIC DNA]</scope>
    <source>
        <strain evidence="1 2">Ps_40</strain>
    </source>
</reference>
<evidence type="ECO:0000313" key="1">
    <source>
        <dbReference type="EMBL" id="KWV76355.1"/>
    </source>
</evidence>
<proteinExistence type="predicted"/>
<dbReference type="AlphaFoldDB" id="A0A109KVV5"/>